<evidence type="ECO:0000256" key="3">
    <source>
        <dbReference type="ARBA" id="ARBA00022801"/>
    </source>
</evidence>
<comment type="similarity">
    <text evidence="2">Belongs to the 'GDXG' lipolytic enzyme family.</text>
</comment>
<evidence type="ECO:0000259" key="5">
    <source>
        <dbReference type="Pfam" id="PF00135"/>
    </source>
</evidence>
<sequence>MATRLIRSTGGSLSVLESDGLIQARGVQYATAERFAPPTPVAASSDVVDATTRGPACPQLPSRLAFVTGPVIDGLAMNERCQVLSVTAPADATGLPVMVWFHGGAFVSGSGESANYDPDDLVREGRVVVVRVSYRLGILGFLNLEDADDDNLGLQDQIAALRWVQDNIAAFGGDARRVTVFGQSAGGYSALALMMCPGTETLFSRAILQSAPLGLLGVDRTAMVTAMREAAVAHLGDAAPGSVDIDVLLQAQVAALDAAAPFGMIGKMPFGPSMDQLPISAATTSAASRVDIVVGYTRDDALPFVMLDPRGARLRRLGRVGAAASSAAGRAVTRRMFGAPALALAESWRAAGGRAHTYRVDWTPGPFGACHCIELPLLLGSHETWSGAPMLGRTGVDDELAVRVRAQWSAFAHGVVHEDLIPLSIP</sequence>
<dbReference type="PROSITE" id="PS01173">
    <property type="entry name" value="LIPASE_GDXG_HIS"/>
    <property type="match status" value="1"/>
</dbReference>
<dbReference type="Proteomes" id="UP000034150">
    <property type="component" value="Unassembled WGS sequence"/>
</dbReference>
<organism evidence="6 7">
    <name type="scientific">Mycolicibacterium obuense</name>
    <dbReference type="NCBI Taxonomy" id="1807"/>
    <lineage>
        <taxon>Bacteria</taxon>
        <taxon>Bacillati</taxon>
        <taxon>Actinomycetota</taxon>
        <taxon>Actinomycetes</taxon>
        <taxon>Mycobacteriales</taxon>
        <taxon>Mycobacteriaceae</taxon>
        <taxon>Mycolicibacterium</taxon>
    </lineage>
</organism>
<dbReference type="PANTHER" id="PTHR11559">
    <property type="entry name" value="CARBOXYLESTERASE"/>
    <property type="match status" value="1"/>
</dbReference>
<dbReference type="InterPro" id="IPR002018">
    <property type="entry name" value="CarbesteraseB"/>
</dbReference>
<dbReference type="PROSITE" id="PS00122">
    <property type="entry name" value="CARBOXYLESTERASE_B_1"/>
    <property type="match status" value="1"/>
</dbReference>
<dbReference type="InterPro" id="IPR029058">
    <property type="entry name" value="AB_hydrolase_fold"/>
</dbReference>
<dbReference type="EMBL" id="LAUZ02000001">
    <property type="protein sequence ID" value="KKE99828.1"/>
    <property type="molecule type" value="Genomic_DNA"/>
</dbReference>
<gene>
    <name evidence="6" type="ORF">WN67_22030</name>
</gene>
<dbReference type="Pfam" id="PF00135">
    <property type="entry name" value="COesterase"/>
    <property type="match status" value="1"/>
</dbReference>
<evidence type="ECO:0000256" key="2">
    <source>
        <dbReference type="ARBA" id="ARBA00010515"/>
    </source>
</evidence>
<reference evidence="6 7" key="1">
    <citation type="journal article" date="2015" name="Genome Announc.">
        <title>Draft Genome Sequence of Mycobacterium obuense Strain UC1, Isolated from Patient Sputum.</title>
        <authorList>
            <person name="Greninger A.L."/>
            <person name="Cunningham G."/>
            <person name="Hsu E.D."/>
            <person name="Yu J.M."/>
            <person name="Chiu C.Y."/>
            <person name="Miller S."/>
        </authorList>
    </citation>
    <scope>NUCLEOTIDE SEQUENCE [LARGE SCALE GENOMIC DNA]</scope>
    <source>
        <strain evidence="6 7">UC1</strain>
    </source>
</reference>
<keyword evidence="7" id="KW-1185">Reference proteome</keyword>
<keyword evidence="3 4" id="KW-0378">Hydrolase</keyword>
<dbReference type="GO" id="GO:0016787">
    <property type="term" value="F:hydrolase activity"/>
    <property type="evidence" value="ECO:0007669"/>
    <property type="project" value="UniProtKB-KW"/>
</dbReference>
<dbReference type="SUPFAM" id="SSF53474">
    <property type="entry name" value="alpha/beta-Hydrolases"/>
    <property type="match status" value="1"/>
</dbReference>
<proteinExistence type="inferred from homology"/>
<dbReference type="PATRIC" id="fig|1807.13.peg.95"/>
<feature type="domain" description="Carboxylesterase type B" evidence="5">
    <location>
        <begin position="22"/>
        <end position="307"/>
    </location>
</feature>
<name>A0A0M2JY32_9MYCO</name>
<dbReference type="InterPro" id="IPR002168">
    <property type="entry name" value="Lipase_GDXG_HIS_AS"/>
</dbReference>
<evidence type="ECO:0000256" key="4">
    <source>
        <dbReference type="RuleBase" id="RU361235"/>
    </source>
</evidence>
<accession>A0A0M2JY32</accession>
<dbReference type="EC" id="3.1.1.-" evidence="4"/>
<dbReference type="InterPro" id="IPR019826">
    <property type="entry name" value="Carboxylesterase_B_AS"/>
</dbReference>
<dbReference type="RefSeq" id="WP_046365185.1">
    <property type="nucleotide sequence ID" value="NZ_LAUZ02000001.1"/>
</dbReference>
<dbReference type="AlphaFoldDB" id="A0A0M2JY32"/>
<dbReference type="ESTHER" id="9myco-a0a0m2jy32">
    <property type="family name" value="Carb_B_Bacteria"/>
</dbReference>
<dbReference type="InterPro" id="IPR050309">
    <property type="entry name" value="Type-B_Carboxylest/Lipase"/>
</dbReference>
<evidence type="ECO:0000313" key="7">
    <source>
        <dbReference type="Proteomes" id="UP000034150"/>
    </source>
</evidence>
<evidence type="ECO:0000256" key="1">
    <source>
        <dbReference type="ARBA" id="ARBA00005964"/>
    </source>
</evidence>
<comment type="caution">
    <text evidence="6">The sequence shown here is derived from an EMBL/GenBank/DDBJ whole genome shotgun (WGS) entry which is preliminary data.</text>
</comment>
<comment type="similarity">
    <text evidence="1 4">Belongs to the type-B carboxylesterase/lipase family.</text>
</comment>
<evidence type="ECO:0000313" key="6">
    <source>
        <dbReference type="EMBL" id="KKE99828.1"/>
    </source>
</evidence>
<dbReference type="Gene3D" id="3.40.50.1820">
    <property type="entry name" value="alpha/beta hydrolase"/>
    <property type="match status" value="1"/>
</dbReference>
<protein>
    <recommendedName>
        <fullName evidence="4">Carboxylic ester hydrolase</fullName>
        <ecNumber evidence="4">3.1.1.-</ecNumber>
    </recommendedName>
</protein>